<dbReference type="PROSITE" id="PS00062">
    <property type="entry name" value="ALDOKETO_REDUCTASE_2"/>
    <property type="match status" value="1"/>
</dbReference>
<dbReference type="EMBL" id="QGML01000362">
    <property type="protein sequence ID" value="TVY92220.1"/>
    <property type="molecule type" value="Genomic_DNA"/>
</dbReference>
<accession>A0A559MGY3</accession>
<dbReference type="PROSITE" id="PS00798">
    <property type="entry name" value="ALDOKETO_REDUCTASE_1"/>
    <property type="match status" value="1"/>
</dbReference>
<evidence type="ECO:0000313" key="7">
    <source>
        <dbReference type="Proteomes" id="UP000315522"/>
    </source>
</evidence>
<keyword evidence="7" id="KW-1185">Reference proteome</keyword>
<dbReference type="InterPro" id="IPR020471">
    <property type="entry name" value="AKR"/>
</dbReference>
<feature type="binding site" evidence="3">
    <location>
        <position position="114"/>
    </location>
    <ligand>
        <name>substrate</name>
    </ligand>
</feature>
<dbReference type="CDD" id="cd19071">
    <property type="entry name" value="AKR_AKR1-5-like"/>
    <property type="match status" value="1"/>
</dbReference>
<feature type="active site" description="Proton donor" evidence="2">
    <location>
        <position position="57"/>
    </location>
</feature>
<sequence>MSTSRQPPTSFTLNNGTSVPAAGLGTFQGDEGNSKVKEVVLTALLNGYRHIDGATAYGNEKDIGEAIKESGIPRNEIYVTTKLAQSWHEPKDVEEALNQSLKALGLEYDLYLMHFPHAYLPGPGNGTIRHPSGNGKPVIDYERSRKYTETWKAMERLVDSGKAKSIGLSNFNILKTKRVLQVARIKPAVNQVEIHPYLPQHDLLKFYKEQNLHLMAHQPLGGKPIILSWAIQRGTSVVPKTVQTHRLAENLCLSALKDEHFQIVDTLTDNMESGPLRYLNPEKHLGFDIFSEEADEPVGNVAPWD</sequence>
<organism evidence="6 7">
    <name type="scientific">Lachnellula willkommii</name>
    <dbReference type="NCBI Taxonomy" id="215461"/>
    <lineage>
        <taxon>Eukaryota</taxon>
        <taxon>Fungi</taxon>
        <taxon>Dikarya</taxon>
        <taxon>Ascomycota</taxon>
        <taxon>Pezizomycotina</taxon>
        <taxon>Leotiomycetes</taxon>
        <taxon>Helotiales</taxon>
        <taxon>Lachnaceae</taxon>
        <taxon>Lachnellula</taxon>
    </lineage>
</organism>
<dbReference type="InterPro" id="IPR018170">
    <property type="entry name" value="Aldo/ket_reductase_CS"/>
</dbReference>
<gene>
    <name evidence="6" type="ORF">LAWI1_G004034</name>
</gene>
<dbReference type="PIRSF" id="PIRSF000097">
    <property type="entry name" value="AKR"/>
    <property type="match status" value="1"/>
</dbReference>
<protein>
    <submittedName>
        <fullName evidence="6">Putative oxidoreductase</fullName>
    </submittedName>
</protein>
<evidence type="ECO:0000313" key="6">
    <source>
        <dbReference type="EMBL" id="TVY92220.1"/>
    </source>
</evidence>
<evidence type="ECO:0000256" key="4">
    <source>
        <dbReference type="PIRSR" id="PIRSR000097-3"/>
    </source>
</evidence>
<proteinExistence type="predicted"/>
<feature type="site" description="Lowers pKa of active site Tyr" evidence="4">
    <location>
        <position position="82"/>
    </location>
</feature>
<evidence type="ECO:0000259" key="5">
    <source>
        <dbReference type="Pfam" id="PF00248"/>
    </source>
</evidence>
<feature type="domain" description="NADP-dependent oxidoreductase" evidence="5">
    <location>
        <begin position="32"/>
        <end position="222"/>
    </location>
</feature>
<evidence type="ECO:0000256" key="2">
    <source>
        <dbReference type="PIRSR" id="PIRSR000097-1"/>
    </source>
</evidence>
<evidence type="ECO:0000256" key="3">
    <source>
        <dbReference type="PIRSR" id="PIRSR000097-2"/>
    </source>
</evidence>
<dbReference type="Pfam" id="PF00248">
    <property type="entry name" value="Aldo_ket_red"/>
    <property type="match status" value="1"/>
</dbReference>
<dbReference type="PROSITE" id="PS00063">
    <property type="entry name" value="ALDOKETO_REDUCTASE_3"/>
    <property type="match status" value="1"/>
</dbReference>
<dbReference type="PRINTS" id="PR00069">
    <property type="entry name" value="ALDKETRDTASE"/>
</dbReference>
<reference evidence="6 7" key="1">
    <citation type="submission" date="2018-05" db="EMBL/GenBank/DDBJ databases">
        <title>Genome sequencing and assembly of the regulated plant pathogen Lachnellula willkommii and related sister species for the development of diagnostic species identification markers.</title>
        <authorList>
            <person name="Giroux E."/>
            <person name="Bilodeau G."/>
        </authorList>
    </citation>
    <scope>NUCLEOTIDE SEQUENCE [LARGE SCALE GENOMIC DNA]</scope>
    <source>
        <strain evidence="6 7">CBS 172.35</strain>
    </source>
</reference>
<dbReference type="Proteomes" id="UP000315522">
    <property type="component" value="Unassembled WGS sequence"/>
</dbReference>
<dbReference type="AlphaFoldDB" id="A0A559MGY3"/>
<dbReference type="InterPro" id="IPR036812">
    <property type="entry name" value="NAD(P)_OxRdtase_dom_sf"/>
</dbReference>
<name>A0A559MGY3_9HELO</name>
<dbReference type="SUPFAM" id="SSF51430">
    <property type="entry name" value="NAD(P)-linked oxidoreductase"/>
    <property type="match status" value="1"/>
</dbReference>
<dbReference type="GO" id="GO:0016491">
    <property type="term" value="F:oxidoreductase activity"/>
    <property type="evidence" value="ECO:0007669"/>
    <property type="project" value="UniProtKB-KW"/>
</dbReference>
<keyword evidence="1" id="KW-0560">Oxidoreductase</keyword>
<comment type="caution">
    <text evidence="6">The sequence shown here is derived from an EMBL/GenBank/DDBJ whole genome shotgun (WGS) entry which is preliminary data.</text>
</comment>
<evidence type="ECO:0000256" key="1">
    <source>
        <dbReference type="ARBA" id="ARBA00023002"/>
    </source>
</evidence>
<dbReference type="Gene3D" id="3.20.20.100">
    <property type="entry name" value="NADP-dependent oxidoreductase domain"/>
    <property type="match status" value="1"/>
</dbReference>
<dbReference type="PANTHER" id="PTHR11732">
    <property type="entry name" value="ALDO/KETO REDUCTASE"/>
    <property type="match status" value="1"/>
</dbReference>
<dbReference type="InterPro" id="IPR023210">
    <property type="entry name" value="NADP_OxRdtase_dom"/>
</dbReference>